<accession>E1Z7G8</accession>
<sequence length="61" mass="6283">MICSGGLRCRGLSVMHPSPAGQAQATPERQQQKQPAATRQTCEARGVPSGELGEPALAGLP</sequence>
<dbReference type="GeneID" id="17357596"/>
<evidence type="ECO:0000256" key="1">
    <source>
        <dbReference type="SAM" id="MobiDB-lite"/>
    </source>
</evidence>
<dbReference type="InParanoid" id="E1Z7G8"/>
<reference evidence="2 3" key="1">
    <citation type="journal article" date="2010" name="Plant Cell">
        <title>The Chlorella variabilis NC64A genome reveals adaptation to photosymbiosis, coevolution with viruses, and cryptic sex.</title>
        <authorList>
            <person name="Blanc G."/>
            <person name="Duncan G."/>
            <person name="Agarkova I."/>
            <person name="Borodovsky M."/>
            <person name="Gurnon J."/>
            <person name="Kuo A."/>
            <person name="Lindquist E."/>
            <person name="Lucas S."/>
            <person name="Pangilinan J."/>
            <person name="Polle J."/>
            <person name="Salamov A."/>
            <person name="Terry A."/>
            <person name="Yamada T."/>
            <person name="Dunigan D.D."/>
            <person name="Grigoriev I.V."/>
            <person name="Claverie J.M."/>
            <person name="Van Etten J.L."/>
        </authorList>
    </citation>
    <scope>NUCLEOTIDE SEQUENCE [LARGE SCALE GENOMIC DNA]</scope>
    <source>
        <strain evidence="2 3">NC64A</strain>
    </source>
</reference>
<feature type="compositionally biased region" description="Polar residues" evidence="1">
    <location>
        <begin position="21"/>
        <end position="41"/>
    </location>
</feature>
<keyword evidence="3" id="KW-1185">Reference proteome</keyword>
<evidence type="ECO:0000313" key="2">
    <source>
        <dbReference type="EMBL" id="EFN58167.1"/>
    </source>
</evidence>
<organism evidence="3">
    <name type="scientific">Chlorella variabilis</name>
    <name type="common">Green alga</name>
    <dbReference type="NCBI Taxonomy" id="554065"/>
    <lineage>
        <taxon>Eukaryota</taxon>
        <taxon>Viridiplantae</taxon>
        <taxon>Chlorophyta</taxon>
        <taxon>core chlorophytes</taxon>
        <taxon>Trebouxiophyceae</taxon>
        <taxon>Chlorellales</taxon>
        <taxon>Chlorellaceae</taxon>
        <taxon>Chlorella clade</taxon>
        <taxon>Chlorella</taxon>
    </lineage>
</organism>
<dbReference type="KEGG" id="cvr:CHLNCDRAFT_57030"/>
<gene>
    <name evidence="2" type="ORF">CHLNCDRAFT_57030</name>
</gene>
<dbReference type="Proteomes" id="UP000008141">
    <property type="component" value="Unassembled WGS sequence"/>
</dbReference>
<dbReference type="AlphaFoldDB" id="E1Z7G8"/>
<dbReference type="EMBL" id="GL433838">
    <property type="protein sequence ID" value="EFN58167.1"/>
    <property type="molecule type" value="Genomic_DNA"/>
</dbReference>
<proteinExistence type="predicted"/>
<protein>
    <submittedName>
        <fullName evidence="2">Expressed protein</fullName>
    </submittedName>
</protein>
<evidence type="ECO:0000313" key="3">
    <source>
        <dbReference type="Proteomes" id="UP000008141"/>
    </source>
</evidence>
<name>E1Z7G8_CHLVA</name>
<feature type="region of interest" description="Disordered" evidence="1">
    <location>
        <begin position="13"/>
        <end position="61"/>
    </location>
</feature>
<dbReference type="RefSeq" id="XP_005850269.1">
    <property type="nucleotide sequence ID" value="XM_005850207.1"/>
</dbReference>